<dbReference type="PANTHER" id="PTHR40051">
    <property type="entry name" value="IG HYPOTHETICAL 15966"/>
    <property type="match status" value="1"/>
</dbReference>
<dbReference type="Proteomes" id="UP001139011">
    <property type="component" value="Unassembled WGS sequence"/>
</dbReference>
<protein>
    <submittedName>
        <fullName evidence="1">YolD-like family protein</fullName>
    </submittedName>
</protein>
<dbReference type="RefSeq" id="WP_248251920.1">
    <property type="nucleotide sequence ID" value="NZ_JAIWJX010000002.1"/>
</dbReference>
<dbReference type="EMBL" id="JAIWJX010000002">
    <property type="protein sequence ID" value="MCK6256219.1"/>
    <property type="molecule type" value="Genomic_DNA"/>
</dbReference>
<accession>A0A9X1X910</accession>
<organism evidence="1 2">
    <name type="scientific">Fictibacillus marinisediminis</name>
    <dbReference type="NCBI Taxonomy" id="2878389"/>
    <lineage>
        <taxon>Bacteria</taxon>
        <taxon>Bacillati</taxon>
        <taxon>Bacillota</taxon>
        <taxon>Bacilli</taxon>
        <taxon>Bacillales</taxon>
        <taxon>Fictibacillaceae</taxon>
        <taxon>Fictibacillus</taxon>
    </lineage>
</organism>
<proteinExistence type="predicted"/>
<dbReference type="PANTHER" id="PTHR40051:SF1">
    <property type="entry name" value="YOLD-LIKE FAMILY PROTEIN"/>
    <property type="match status" value="1"/>
</dbReference>
<dbReference type="AlphaFoldDB" id="A0A9X1X910"/>
<evidence type="ECO:0000313" key="1">
    <source>
        <dbReference type="EMBL" id="MCK6256219.1"/>
    </source>
</evidence>
<sequence length="100" mass="11661">MLPETVSQLKDYFLKEYYEVEEPFPDEQQLEEMNELILEAMEIAVPLNFSVFQNGNLSEIKGIVHYMDETARKLRIIIDDDGELHNLSLSKIKKISKADQ</sequence>
<reference evidence="1" key="1">
    <citation type="submission" date="2021-09" db="EMBL/GenBank/DDBJ databases">
        <title>Genome analysis of Fictibacillus sp. KIGAM418 isolated from marine sediment.</title>
        <authorList>
            <person name="Seo M.-J."/>
            <person name="Cho E.-S."/>
            <person name="Hwang C.Y."/>
        </authorList>
    </citation>
    <scope>NUCLEOTIDE SEQUENCE</scope>
    <source>
        <strain evidence="1">KIGAM418</strain>
    </source>
</reference>
<evidence type="ECO:0000313" key="2">
    <source>
        <dbReference type="Proteomes" id="UP001139011"/>
    </source>
</evidence>
<gene>
    <name evidence="1" type="ORF">LCY76_06340</name>
</gene>
<dbReference type="Pfam" id="PF08863">
    <property type="entry name" value="YolD"/>
    <property type="match status" value="1"/>
</dbReference>
<dbReference type="InterPro" id="IPR014962">
    <property type="entry name" value="YolD"/>
</dbReference>
<comment type="caution">
    <text evidence="1">The sequence shown here is derived from an EMBL/GenBank/DDBJ whole genome shotgun (WGS) entry which is preliminary data.</text>
</comment>
<keyword evidence="2" id="KW-1185">Reference proteome</keyword>
<name>A0A9X1X910_9BACL</name>